<evidence type="ECO:0000256" key="1">
    <source>
        <dbReference type="ARBA" id="ARBA00022574"/>
    </source>
</evidence>
<keyword evidence="2" id="KW-0677">Repeat</keyword>
<dbReference type="InterPro" id="IPR036322">
    <property type="entry name" value="WD40_repeat_dom_sf"/>
</dbReference>
<dbReference type="PANTHER" id="PTHR19848">
    <property type="entry name" value="WD40 REPEAT PROTEIN"/>
    <property type="match status" value="1"/>
</dbReference>
<proteinExistence type="predicted"/>
<dbReference type="PROSITE" id="PS50082">
    <property type="entry name" value="WD_REPEATS_2"/>
    <property type="match status" value="1"/>
</dbReference>
<comment type="caution">
    <text evidence="4">The sequence shown here is derived from an EMBL/GenBank/DDBJ whole genome shotgun (WGS) entry which is preliminary data.</text>
</comment>
<feature type="repeat" description="WD" evidence="3">
    <location>
        <begin position="17"/>
        <end position="58"/>
    </location>
</feature>
<evidence type="ECO:0000256" key="2">
    <source>
        <dbReference type="ARBA" id="ARBA00022737"/>
    </source>
</evidence>
<dbReference type="SMART" id="SM00320">
    <property type="entry name" value="WD40"/>
    <property type="match status" value="1"/>
</dbReference>
<dbReference type="Gene3D" id="2.130.10.10">
    <property type="entry name" value="YVTN repeat-like/Quinoprotein amine dehydrogenase"/>
    <property type="match status" value="1"/>
</dbReference>
<dbReference type="Pfam" id="PF00400">
    <property type="entry name" value="WD40"/>
    <property type="match status" value="1"/>
</dbReference>
<gene>
    <name evidence="4" type="ORF">DUNSADRAFT_3474</name>
</gene>
<evidence type="ECO:0000313" key="5">
    <source>
        <dbReference type="Proteomes" id="UP000815325"/>
    </source>
</evidence>
<dbReference type="EMBL" id="MU069593">
    <property type="protein sequence ID" value="KAF5838040.1"/>
    <property type="molecule type" value="Genomic_DNA"/>
</dbReference>
<keyword evidence="1 3" id="KW-0853">WD repeat</keyword>
<organism evidence="4 5">
    <name type="scientific">Dunaliella salina</name>
    <name type="common">Green alga</name>
    <name type="synonym">Protococcus salinus</name>
    <dbReference type="NCBI Taxonomy" id="3046"/>
    <lineage>
        <taxon>Eukaryota</taxon>
        <taxon>Viridiplantae</taxon>
        <taxon>Chlorophyta</taxon>
        <taxon>core chlorophytes</taxon>
        <taxon>Chlorophyceae</taxon>
        <taxon>CS clade</taxon>
        <taxon>Chlamydomonadales</taxon>
        <taxon>Dunaliellaceae</taxon>
        <taxon>Dunaliella</taxon>
    </lineage>
</organism>
<accession>A0ABZ3L9E2</accession>
<protein>
    <submittedName>
        <fullName evidence="4">Uncharacterized protein</fullName>
    </submittedName>
</protein>
<dbReference type="InterPro" id="IPR001680">
    <property type="entry name" value="WD40_rpt"/>
</dbReference>
<reference evidence="4" key="1">
    <citation type="submission" date="2017-08" db="EMBL/GenBank/DDBJ databases">
        <authorList>
            <person name="Polle J.E."/>
            <person name="Barry K."/>
            <person name="Cushman J."/>
            <person name="Schmutz J."/>
            <person name="Tran D."/>
            <person name="Hathwaick L.T."/>
            <person name="Yim W.C."/>
            <person name="Jenkins J."/>
            <person name="Mckie-Krisberg Z.M."/>
            <person name="Prochnik S."/>
            <person name="Lindquist E."/>
            <person name="Dockter R.B."/>
            <person name="Adam C."/>
            <person name="Molina H."/>
            <person name="Bunkerborg J."/>
            <person name="Jin E."/>
            <person name="Buchheim M."/>
            <person name="Magnuson J."/>
        </authorList>
    </citation>
    <scope>NUCLEOTIDE SEQUENCE</scope>
    <source>
        <strain evidence="4">CCAP 19/18</strain>
    </source>
</reference>
<name>A0ABZ3L9E2_DUNSA</name>
<dbReference type="PROSITE" id="PS50294">
    <property type="entry name" value="WD_REPEATS_REGION"/>
    <property type="match status" value="1"/>
</dbReference>
<evidence type="ECO:0000256" key="3">
    <source>
        <dbReference type="PROSITE-ProRule" id="PRU00221"/>
    </source>
</evidence>
<dbReference type="SUPFAM" id="SSF50978">
    <property type="entry name" value="WD40 repeat-like"/>
    <property type="match status" value="1"/>
</dbReference>
<sequence length="163" mass="17734">MTLRVWDLESRTCKATLAGHSSVVECIAVSPDARICVSGSDDETLRKWDITTGEQLACFRRDSEEGAQLQALADSWRFGCNLTAAAGDGAAGNDVVWVGCCNEQQSIRWRIAEAGRSSIANPAIAYLMPPICIGHGPFYNKSSHRVSFFDAVCDQLICYQLAV</sequence>
<evidence type="ECO:0000313" key="4">
    <source>
        <dbReference type="EMBL" id="KAF5838040.1"/>
    </source>
</evidence>
<keyword evidence="5" id="KW-1185">Reference proteome</keyword>
<dbReference type="PANTHER" id="PTHR19848:SF8">
    <property type="entry name" value="F-BOX AND WD REPEAT DOMAIN CONTAINING 7"/>
    <property type="match status" value="1"/>
</dbReference>
<dbReference type="Proteomes" id="UP000815325">
    <property type="component" value="Unassembled WGS sequence"/>
</dbReference>
<dbReference type="InterPro" id="IPR015943">
    <property type="entry name" value="WD40/YVTN_repeat-like_dom_sf"/>
</dbReference>